<sequence length="55" mass="6127">MTNIIRTHGLDVASAARLARGESQSNPRPNKALCHEPVFRLLAGYEHRDILVSIM</sequence>
<proteinExistence type="predicted"/>
<evidence type="ECO:0000313" key="1">
    <source>
        <dbReference type="EMBL" id="OWY95155.1"/>
    </source>
</evidence>
<gene>
    <name evidence="1" type="ORF">PHMEG_00034913</name>
</gene>
<dbReference type="AlphaFoldDB" id="A0A225UQ29"/>
<organism evidence="1 2">
    <name type="scientific">Phytophthora megakarya</name>
    <dbReference type="NCBI Taxonomy" id="4795"/>
    <lineage>
        <taxon>Eukaryota</taxon>
        <taxon>Sar</taxon>
        <taxon>Stramenopiles</taxon>
        <taxon>Oomycota</taxon>
        <taxon>Peronosporomycetes</taxon>
        <taxon>Peronosporales</taxon>
        <taxon>Peronosporaceae</taxon>
        <taxon>Phytophthora</taxon>
    </lineage>
</organism>
<comment type="caution">
    <text evidence="1">The sequence shown here is derived from an EMBL/GenBank/DDBJ whole genome shotgun (WGS) entry which is preliminary data.</text>
</comment>
<accession>A0A225UQ29</accession>
<keyword evidence="2" id="KW-1185">Reference proteome</keyword>
<dbReference type="EMBL" id="NBNE01013340">
    <property type="protein sequence ID" value="OWY95155.1"/>
    <property type="molecule type" value="Genomic_DNA"/>
</dbReference>
<dbReference type="Proteomes" id="UP000198211">
    <property type="component" value="Unassembled WGS sequence"/>
</dbReference>
<protein>
    <submittedName>
        <fullName evidence="1">Uncharacterized protein</fullName>
    </submittedName>
</protein>
<reference evidence="2" key="1">
    <citation type="submission" date="2017-03" db="EMBL/GenBank/DDBJ databases">
        <title>Phytopthora megakarya and P. palmivora, two closely related causual agents of cacao black pod achieved similar genome size and gene model numbers by different mechanisms.</title>
        <authorList>
            <person name="Ali S."/>
            <person name="Shao J."/>
            <person name="Larry D.J."/>
            <person name="Kronmiller B."/>
            <person name="Shen D."/>
            <person name="Strem M.D."/>
            <person name="Melnick R.L."/>
            <person name="Guiltinan M.J."/>
            <person name="Tyler B.M."/>
            <person name="Meinhardt L.W."/>
            <person name="Bailey B.A."/>
        </authorList>
    </citation>
    <scope>NUCLEOTIDE SEQUENCE [LARGE SCALE GENOMIC DNA]</scope>
    <source>
        <strain evidence="2">zdho120</strain>
    </source>
</reference>
<evidence type="ECO:0000313" key="2">
    <source>
        <dbReference type="Proteomes" id="UP000198211"/>
    </source>
</evidence>
<dbReference type="OrthoDB" id="92483at2759"/>
<name>A0A225UQ29_9STRA</name>